<comment type="caution">
    <text evidence="8">The sequence shown here is derived from an EMBL/GenBank/DDBJ whole genome shotgun (WGS) entry which is preliminary data.</text>
</comment>
<dbReference type="EMBL" id="SSSN01000009">
    <property type="protein sequence ID" value="THG32703.1"/>
    <property type="molecule type" value="Genomic_DNA"/>
</dbReference>
<dbReference type="InterPro" id="IPR005195">
    <property type="entry name" value="Glyco_hydro_65_M"/>
</dbReference>
<evidence type="ECO:0000313" key="8">
    <source>
        <dbReference type="EMBL" id="THG32703.1"/>
    </source>
</evidence>
<dbReference type="GO" id="GO:0005975">
    <property type="term" value="P:carbohydrate metabolic process"/>
    <property type="evidence" value="ECO:0007669"/>
    <property type="project" value="InterPro"/>
</dbReference>
<feature type="binding site" evidence="4">
    <location>
        <begin position="591"/>
        <end position="592"/>
    </location>
    <ligand>
        <name>substrate</name>
    </ligand>
</feature>
<feature type="domain" description="Glycoside hydrolase family 65 C-terminal" evidence="6">
    <location>
        <begin position="688"/>
        <end position="749"/>
    </location>
</feature>
<dbReference type="Proteomes" id="UP000307380">
    <property type="component" value="Unassembled WGS sequence"/>
</dbReference>
<gene>
    <name evidence="8" type="ORF">E6C70_13080</name>
</gene>
<proteinExistence type="inferred from homology"/>
<dbReference type="PIRSF" id="PIRSF036289">
    <property type="entry name" value="Glycosyl_hydrolase_malt_phosph"/>
    <property type="match status" value="1"/>
</dbReference>
<feature type="domain" description="Glycoside hydrolase family 65 N-terminal" evidence="7">
    <location>
        <begin position="2"/>
        <end position="259"/>
    </location>
</feature>
<keyword evidence="2" id="KW-0326">Glycosidase</keyword>
<dbReference type="PANTHER" id="PTHR11051">
    <property type="entry name" value="GLYCOSYL HYDROLASE-RELATED"/>
    <property type="match status" value="1"/>
</dbReference>
<dbReference type="Gene3D" id="1.50.10.10">
    <property type="match status" value="1"/>
</dbReference>
<dbReference type="InterPro" id="IPR017045">
    <property type="entry name" value="Malt_Pase/Glycosyl_Hdrlase"/>
</dbReference>
<dbReference type="InterPro" id="IPR037018">
    <property type="entry name" value="GH65_N"/>
</dbReference>
<dbReference type="Pfam" id="PF03632">
    <property type="entry name" value="Glyco_hydro_65m"/>
    <property type="match status" value="1"/>
</dbReference>
<dbReference type="InterPro" id="IPR005194">
    <property type="entry name" value="Glyco_hydro_65_C"/>
</dbReference>
<dbReference type="Pfam" id="PF03633">
    <property type="entry name" value="Glyco_hydro_65C"/>
    <property type="match status" value="1"/>
</dbReference>
<evidence type="ECO:0000256" key="1">
    <source>
        <dbReference type="ARBA" id="ARBA00006768"/>
    </source>
</evidence>
<keyword evidence="8" id="KW-0378">Hydrolase</keyword>
<evidence type="ECO:0000259" key="7">
    <source>
        <dbReference type="Pfam" id="PF03636"/>
    </source>
</evidence>
<dbReference type="InterPro" id="IPR012341">
    <property type="entry name" value="6hp_glycosidase-like_sf"/>
</dbReference>
<dbReference type="Pfam" id="PF03636">
    <property type="entry name" value="Glyco_hydro_65N"/>
    <property type="match status" value="1"/>
</dbReference>
<evidence type="ECO:0000259" key="5">
    <source>
        <dbReference type="Pfam" id="PF03632"/>
    </source>
</evidence>
<dbReference type="InterPro" id="IPR011013">
    <property type="entry name" value="Gal_mutarotase_sf_dom"/>
</dbReference>
<dbReference type="AlphaFoldDB" id="A0A4S4FQ42"/>
<reference evidence="8 9" key="1">
    <citation type="submission" date="2019-04" db="EMBL/GenBank/DDBJ databases">
        <authorList>
            <person name="Jiang L."/>
        </authorList>
    </citation>
    <scope>NUCLEOTIDE SEQUENCE [LARGE SCALE GENOMIC DNA]</scope>
    <source>
        <strain evidence="8 9">YIM 131861</strain>
    </source>
</reference>
<feature type="domain" description="Glycoside hydrolase family 65 central catalytic" evidence="5">
    <location>
        <begin position="315"/>
        <end position="678"/>
    </location>
</feature>
<dbReference type="InterPro" id="IPR008928">
    <property type="entry name" value="6-hairpin_glycosidase_sf"/>
</dbReference>
<keyword evidence="9" id="KW-1185">Reference proteome</keyword>
<dbReference type="SUPFAM" id="SSF74650">
    <property type="entry name" value="Galactose mutarotase-like"/>
    <property type="match status" value="1"/>
</dbReference>
<dbReference type="OrthoDB" id="9816160at2"/>
<evidence type="ECO:0000256" key="4">
    <source>
        <dbReference type="PIRSR" id="PIRSR036289-51"/>
    </source>
</evidence>
<evidence type="ECO:0000256" key="3">
    <source>
        <dbReference type="PIRSR" id="PIRSR036289-50"/>
    </source>
</evidence>
<dbReference type="SUPFAM" id="SSF48208">
    <property type="entry name" value="Six-hairpin glycosidases"/>
    <property type="match status" value="1"/>
</dbReference>
<dbReference type="GO" id="GO:0030246">
    <property type="term" value="F:carbohydrate binding"/>
    <property type="evidence" value="ECO:0007669"/>
    <property type="project" value="InterPro"/>
</dbReference>
<dbReference type="GO" id="GO:0004553">
    <property type="term" value="F:hydrolase activity, hydrolyzing O-glycosyl compounds"/>
    <property type="evidence" value="ECO:0007669"/>
    <property type="project" value="TreeGrafter"/>
</dbReference>
<dbReference type="GO" id="GO:0016757">
    <property type="term" value="F:glycosyltransferase activity"/>
    <property type="evidence" value="ECO:0007669"/>
    <property type="project" value="UniProtKB-ARBA"/>
</dbReference>
<sequence>MGQTETIFSVGNGYLGMRGNIEEGRDGHQHGTFVNGFHETWPIRHAEEAFGFARVGQTIVNAPDAKIVRLYVDDEPLVITEADLLSYERRLDFRTGILERDLEWRTPAGKRVAIRSQRMTSFTDRHIAVITYEVTLLDADANVTLSSQILNRQDGRDEYRANVDAPIEGFDPRKADTFVERVLQPRIKRERDGRIMLGYRCTNSAMTIAVAADHHIESADGYSTSVSLDDDLAKMAYRIHAKQGNTIRLTKVISYHTARTLPVRELADRCDRSLDSAREYGVDAILDDQSSWLESYWNRVDVQVKGRSALQQAIRWNLFQLAQATARTDGGGVAAKGVTGTGYGGHYFWDGEIYVMPFLSYTSPVVARNVLRFRQKMLDAARLRAQELNVRGALFPWRTINGLESSAYYAASTAQYHIDADISFAVCQYVSATGDTDFLDRGAIDILVETARMWADLGFWRGSKRDEVFHIHGVTGPDEYTTVVNDNLYTNVMARANLGAAATAVQNIRVADPDAYEALVRRLGVSNDEVEEWSRAAHAMHIPYDDNLGIHPQDEAFLQKEIWDIEETPDGNFPLLLHYHPLVIYRFQVLKQADVVLALFLQGNEFTSEQKRADFDYYDPLTTGDSTLSAVVQSIIAAEVGYGELAMKYFRAALLVDLFDLHKNASDGVHVASTGGVWAALVNGFGGFRDHRGLFSFDPRLPATWEGLTYKLTLRGTRIRVDLVAESVTFTVEEGHEAELSVRGQVVHVREGSPITVPLTHQGARLVGGPTMDDVRGQRRSDGTLLTASIPAIALEYEVAEAPGPGD</sequence>
<dbReference type="InterPro" id="IPR005196">
    <property type="entry name" value="Glyco_hydro_65_N"/>
</dbReference>
<evidence type="ECO:0000259" key="6">
    <source>
        <dbReference type="Pfam" id="PF03633"/>
    </source>
</evidence>
<name>A0A4S4FQ42_9MICO</name>
<accession>A0A4S4FQ42</accession>
<comment type="similarity">
    <text evidence="1">Belongs to the glycosyl hydrolase 65 family.</text>
</comment>
<dbReference type="Gene3D" id="2.60.420.10">
    <property type="entry name" value="Maltose phosphorylase, domain 3"/>
    <property type="match status" value="1"/>
</dbReference>
<feature type="active site" description="Proton donor" evidence="3">
    <location>
        <position position="479"/>
    </location>
</feature>
<evidence type="ECO:0000256" key="2">
    <source>
        <dbReference type="ARBA" id="ARBA00023295"/>
    </source>
</evidence>
<protein>
    <submittedName>
        <fullName evidence="8">Glycoside hydrolase family 65 protein</fullName>
    </submittedName>
</protein>
<feature type="binding site" evidence="4">
    <location>
        <begin position="349"/>
        <end position="350"/>
    </location>
    <ligand>
        <name>substrate</name>
    </ligand>
</feature>
<evidence type="ECO:0000313" key="9">
    <source>
        <dbReference type="Proteomes" id="UP000307380"/>
    </source>
</evidence>
<organism evidence="8 9">
    <name type="scientific">Orlajensenia flava</name>
    <dbReference type="NCBI Taxonomy" id="2565934"/>
    <lineage>
        <taxon>Bacteria</taxon>
        <taxon>Bacillati</taxon>
        <taxon>Actinomycetota</taxon>
        <taxon>Actinomycetes</taxon>
        <taxon>Micrococcales</taxon>
        <taxon>Microbacteriaceae</taxon>
        <taxon>Orlajensenia</taxon>
    </lineage>
</organism>
<dbReference type="PANTHER" id="PTHR11051:SF13">
    <property type="entry name" value="GLYCOSYL TRANSFERASE"/>
    <property type="match status" value="1"/>
</dbReference>
<dbReference type="Gene3D" id="2.70.98.40">
    <property type="entry name" value="Glycoside hydrolase, family 65, N-terminal domain"/>
    <property type="match status" value="1"/>
</dbReference>